<dbReference type="PROSITE" id="PS50043">
    <property type="entry name" value="HTH_LUXR_2"/>
    <property type="match status" value="1"/>
</dbReference>
<dbReference type="SUPFAM" id="SSF52540">
    <property type="entry name" value="P-loop containing nucleoside triphosphate hydrolases"/>
    <property type="match status" value="1"/>
</dbReference>
<dbReference type="InterPro" id="IPR027417">
    <property type="entry name" value="P-loop_NTPase"/>
</dbReference>
<dbReference type="CDD" id="cd06170">
    <property type="entry name" value="LuxR_C_like"/>
    <property type="match status" value="1"/>
</dbReference>
<evidence type="ECO:0000256" key="3">
    <source>
        <dbReference type="ARBA" id="ARBA00023163"/>
    </source>
</evidence>
<dbReference type="InterPro" id="IPR000792">
    <property type="entry name" value="Tscrpt_reg_LuxR_C"/>
</dbReference>
<proteinExistence type="predicted"/>
<evidence type="ECO:0000256" key="1">
    <source>
        <dbReference type="ARBA" id="ARBA00023015"/>
    </source>
</evidence>
<dbReference type="PANTHER" id="PTHR44688">
    <property type="entry name" value="DNA-BINDING TRANSCRIPTIONAL ACTIVATOR DEVR_DOSR"/>
    <property type="match status" value="1"/>
</dbReference>
<evidence type="ECO:0000259" key="4">
    <source>
        <dbReference type="PROSITE" id="PS50043"/>
    </source>
</evidence>
<keyword evidence="6" id="KW-1185">Reference proteome</keyword>
<dbReference type="Pfam" id="PF00196">
    <property type="entry name" value="GerE"/>
    <property type="match status" value="1"/>
</dbReference>
<dbReference type="SMART" id="SM00421">
    <property type="entry name" value="HTH_LUXR"/>
    <property type="match status" value="1"/>
</dbReference>
<dbReference type="SUPFAM" id="SSF46894">
    <property type="entry name" value="C-terminal effector domain of the bipartite response regulators"/>
    <property type="match status" value="1"/>
</dbReference>
<feature type="domain" description="HTH luxR-type" evidence="4">
    <location>
        <begin position="789"/>
        <end position="853"/>
    </location>
</feature>
<dbReference type="RefSeq" id="WP_390232571.1">
    <property type="nucleotide sequence ID" value="NZ_JBHSCN010000023.1"/>
</dbReference>
<organism evidence="5 6">
    <name type="scientific">Gryllotalpicola reticulitermitis</name>
    <dbReference type="NCBI Taxonomy" id="1184153"/>
    <lineage>
        <taxon>Bacteria</taxon>
        <taxon>Bacillati</taxon>
        <taxon>Actinomycetota</taxon>
        <taxon>Actinomycetes</taxon>
        <taxon>Micrococcales</taxon>
        <taxon>Microbacteriaceae</taxon>
        <taxon>Gryllotalpicola</taxon>
    </lineage>
</organism>
<evidence type="ECO:0000256" key="2">
    <source>
        <dbReference type="ARBA" id="ARBA00023125"/>
    </source>
</evidence>
<reference evidence="6" key="1">
    <citation type="journal article" date="2019" name="Int. J. Syst. Evol. Microbiol.">
        <title>The Global Catalogue of Microorganisms (GCM) 10K type strain sequencing project: providing services to taxonomists for standard genome sequencing and annotation.</title>
        <authorList>
            <consortium name="The Broad Institute Genomics Platform"/>
            <consortium name="The Broad Institute Genome Sequencing Center for Infectious Disease"/>
            <person name="Wu L."/>
            <person name="Ma J."/>
        </authorList>
    </citation>
    <scope>NUCLEOTIDE SEQUENCE [LARGE SCALE GENOMIC DNA]</scope>
    <source>
        <strain evidence="6">CGMCC 1.10363</strain>
    </source>
</reference>
<comment type="caution">
    <text evidence="5">The sequence shown here is derived from an EMBL/GenBank/DDBJ whole genome shotgun (WGS) entry which is preliminary data.</text>
</comment>
<dbReference type="EMBL" id="JBHSCN010000023">
    <property type="protein sequence ID" value="MFC4245375.1"/>
    <property type="molecule type" value="Genomic_DNA"/>
</dbReference>
<keyword evidence="1" id="KW-0805">Transcription regulation</keyword>
<evidence type="ECO:0000313" key="6">
    <source>
        <dbReference type="Proteomes" id="UP001595900"/>
    </source>
</evidence>
<gene>
    <name evidence="5" type="ORF">ACFOYW_18570</name>
</gene>
<dbReference type="PANTHER" id="PTHR44688:SF16">
    <property type="entry name" value="DNA-BINDING TRANSCRIPTIONAL ACTIVATOR DEVR_DOSR"/>
    <property type="match status" value="1"/>
</dbReference>
<evidence type="ECO:0000313" key="5">
    <source>
        <dbReference type="EMBL" id="MFC4245375.1"/>
    </source>
</evidence>
<protein>
    <submittedName>
        <fullName evidence="5">LuxR C-terminal-related transcriptional regulator</fullName>
    </submittedName>
</protein>
<keyword evidence="2" id="KW-0238">DNA-binding</keyword>
<dbReference type="Gene3D" id="1.10.10.10">
    <property type="entry name" value="Winged helix-like DNA-binding domain superfamily/Winged helix DNA-binding domain"/>
    <property type="match status" value="1"/>
</dbReference>
<name>A0ABV8QCZ7_9MICO</name>
<keyword evidence="3" id="KW-0804">Transcription</keyword>
<sequence length="854" mass="91748">MFVFEKQAREAIRGLYGARSVEVVGRRGIGCTTFAKRIVEWLESAGYAVFTVFGTESARQIDLYGFTSSGVADSLHGAHLGVPGAVDSLARHLIESDRRVIVLDDLENIDESTLAVARICAERTHTPTLFTRTPQTSGSAAMAYSAIDAERIELLPLAFGSIVELVHAVLGAPADMEVSARVYAESGGLTRFACALIEGARSNGNIVYRDGAWRMNSGDLWSPGIRRAVERTLWSLSHAEYEALYLLSLLGRITADELQSFVSPQLAESLESSGFITVLSGPTEAAEASSYPPVVGDYFRQLPAGTLGLRLAREARDAGQLRAPALVAASRSAPNSNTLLEDALRPYDDAIARRLHDRSQAEASDAARAWCESPCAETANRYVVALREEPAAGSTLRSALFKTHVGSDAPAAEAFAVLTHQFLWVILGGRSDFGEVGRRIDRFITLFPGWRAQAESLAIALEVSVDRTGTADERLTRLADQHPETGVVQLVRAFLLVLSGRPRAALDVLDAGEDTAATLMREFRVLTRAVALVATGDAEGSLVYSLAHYREARRSLNRTELNLLGYVACAALLQAGRWDEAAELAARIVGLGRPGFLARPAHAALLRMMSFLAAFSGNGAIAQATLLELREYADIDFPLPGMQPAWTDAISAFREAGSSKAADLLQVAATREHQMGRVASSAALAIAAAVLSPTHSRVDVLSRITANSPEQLHAQFARLARACIERPEDLEALAGAYQQDGDEYLAARLLRACEAGSISAPEARMFAAAAASIEASDGRLRGEATAPPVVRPAGSLTDREREVSLLADSMSNADIASELGVSRRTVENHISRALKKAGLRSRRDLAGFVRDRLH</sequence>
<dbReference type="InterPro" id="IPR016032">
    <property type="entry name" value="Sig_transdc_resp-reg_C-effctor"/>
</dbReference>
<dbReference type="Proteomes" id="UP001595900">
    <property type="component" value="Unassembled WGS sequence"/>
</dbReference>
<dbReference type="InterPro" id="IPR036388">
    <property type="entry name" value="WH-like_DNA-bd_sf"/>
</dbReference>
<accession>A0ABV8QCZ7</accession>